<dbReference type="RefSeq" id="WP_055215816.1">
    <property type="nucleotide sequence ID" value="NZ_CZBU01000004.1"/>
</dbReference>
<organism evidence="2 3">
    <name type="scientific">Lachnospira eligens</name>
    <dbReference type="NCBI Taxonomy" id="39485"/>
    <lineage>
        <taxon>Bacteria</taxon>
        <taxon>Bacillati</taxon>
        <taxon>Bacillota</taxon>
        <taxon>Clostridia</taxon>
        <taxon>Lachnospirales</taxon>
        <taxon>Lachnospiraceae</taxon>
        <taxon>Lachnospira</taxon>
    </lineage>
</organism>
<proteinExistence type="predicted"/>
<dbReference type="EMBL" id="CZBU01000004">
    <property type="protein sequence ID" value="CUQ77953.1"/>
    <property type="molecule type" value="Genomic_DNA"/>
</dbReference>
<accession>A0A174YS90</accession>
<dbReference type="SFLD" id="SFLDS00003">
    <property type="entry name" value="Haloacid_Dehalogenase"/>
    <property type="match status" value="1"/>
</dbReference>
<dbReference type="InterPro" id="IPR023198">
    <property type="entry name" value="PGP-like_dom2"/>
</dbReference>
<dbReference type="AlphaFoldDB" id="A0A174YS90"/>
<evidence type="ECO:0000256" key="1">
    <source>
        <dbReference type="ARBA" id="ARBA00022801"/>
    </source>
</evidence>
<dbReference type="Gene3D" id="1.10.150.240">
    <property type="entry name" value="Putative phosphatase, domain 2"/>
    <property type="match status" value="1"/>
</dbReference>
<dbReference type="InterPro" id="IPR023214">
    <property type="entry name" value="HAD_sf"/>
</dbReference>
<dbReference type="InterPro" id="IPR036412">
    <property type="entry name" value="HAD-like_sf"/>
</dbReference>
<dbReference type="Gene3D" id="3.40.50.1000">
    <property type="entry name" value="HAD superfamily/HAD-like"/>
    <property type="match status" value="1"/>
</dbReference>
<dbReference type="SFLD" id="SFLDG01129">
    <property type="entry name" value="C1.5:_HAD__Beta-PGM__Phosphata"/>
    <property type="match status" value="1"/>
</dbReference>
<gene>
    <name evidence="2" type="primary">yfnB_2</name>
    <name evidence="2" type="ORF">ERS852490_01819</name>
</gene>
<dbReference type="GO" id="GO:0016787">
    <property type="term" value="F:hydrolase activity"/>
    <property type="evidence" value="ECO:0007669"/>
    <property type="project" value="UniProtKB-KW"/>
</dbReference>
<protein>
    <submittedName>
        <fullName evidence="2">Putative HAD-hydrolase yfnB</fullName>
        <ecNumber evidence="2">3.-.-.-</ecNumber>
    </submittedName>
</protein>
<reference evidence="2 3" key="1">
    <citation type="submission" date="2015-09" db="EMBL/GenBank/DDBJ databases">
        <authorList>
            <consortium name="Pathogen Informatics"/>
        </authorList>
    </citation>
    <scope>NUCLEOTIDE SEQUENCE [LARGE SCALE GENOMIC DNA]</scope>
    <source>
        <strain evidence="2 3">2789STDY5834875</strain>
    </source>
</reference>
<name>A0A174YS90_9FIRM</name>
<dbReference type="PANTHER" id="PTHR43316">
    <property type="entry name" value="HYDROLASE, HALOACID DELAHOGENASE-RELATED"/>
    <property type="match status" value="1"/>
</dbReference>
<evidence type="ECO:0000313" key="2">
    <source>
        <dbReference type="EMBL" id="CUQ77953.1"/>
    </source>
</evidence>
<dbReference type="EC" id="3.-.-.-" evidence="2"/>
<dbReference type="Proteomes" id="UP000095621">
    <property type="component" value="Unassembled WGS sequence"/>
</dbReference>
<dbReference type="OrthoDB" id="9794086at2"/>
<dbReference type="Pfam" id="PF00702">
    <property type="entry name" value="Hydrolase"/>
    <property type="match status" value="1"/>
</dbReference>
<sequence length="219" mass="25102">MIKAFFLDFYGTVVYEDGEIVKKISQLIYETGKADSPSEIDSFWWNDFQDLFSNSHGNNFQTQRELEKKSIKHTLEKFASNENVEKLSNYMFQHWVKPPIFEESKEFFEISPLPIYIVSNIDTKDVLKAIDFHQLSPSGIFTSEDAKAYKPRKEIFELALKSTGLHADEVIHIGDSLSSDVKGASSVGIKAIWLNRFEKKNSSDVDCITNLLEALDKCR</sequence>
<keyword evidence="1 2" id="KW-0378">Hydrolase</keyword>
<evidence type="ECO:0000313" key="3">
    <source>
        <dbReference type="Proteomes" id="UP000095621"/>
    </source>
</evidence>
<dbReference type="SUPFAM" id="SSF56784">
    <property type="entry name" value="HAD-like"/>
    <property type="match status" value="1"/>
</dbReference>
<dbReference type="InterPro" id="IPR006439">
    <property type="entry name" value="HAD-SF_hydro_IA"/>
</dbReference>
<dbReference type="PANTHER" id="PTHR43316:SF3">
    <property type="entry name" value="HALOACID DEHALOGENASE, TYPE II (AFU_ORTHOLOGUE AFUA_2G07750)-RELATED"/>
    <property type="match status" value="1"/>
</dbReference>
<dbReference type="InterPro" id="IPR051540">
    <property type="entry name" value="S-2-haloacid_dehalogenase"/>
</dbReference>
<dbReference type="NCBIfam" id="TIGR01549">
    <property type="entry name" value="HAD-SF-IA-v1"/>
    <property type="match status" value="1"/>
</dbReference>